<dbReference type="InterPro" id="IPR050194">
    <property type="entry name" value="Glycosyltransferase_grp1"/>
</dbReference>
<proteinExistence type="predicted"/>
<comment type="caution">
    <text evidence="2">The sequence shown here is derived from an EMBL/GenBank/DDBJ whole genome shotgun (WGS) entry which is preliminary data.</text>
</comment>
<keyword evidence="2" id="KW-0808">Transferase</keyword>
<dbReference type="GO" id="GO:0016758">
    <property type="term" value="F:hexosyltransferase activity"/>
    <property type="evidence" value="ECO:0007669"/>
    <property type="project" value="TreeGrafter"/>
</dbReference>
<dbReference type="Pfam" id="PF00534">
    <property type="entry name" value="Glycos_transf_1"/>
    <property type="match status" value="1"/>
</dbReference>
<organism evidence="2 3">
    <name type="scientific">Mucilaginibacter achroorhodeus</name>
    <dbReference type="NCBI Taxonomy" id="2599294"/>
    <lineage>
        <taxon>Bacteria</taxon>
        <taxon>Pseudomonadati</taxon>
        <taxon>Bacteroidota</taxon>
        <taxon>Sphingobacteriia</taxon>
        <taxon>Sphingobacteriales</taxon>
        <taxon>Sphingobacteriaceae</taxon>
        <taxon>Mucilaginibacter</taxon>
    </lineage>
</organism>
<dbReference type="InterPro" id="IPR001296">
    <property type="entry name" value="Glyco_trans_1"/>
</dbReference>
<protein>
    <submittedName>
        <fullName evidence="2">Glycosyltransferase family 4 protein</fullName>
    </submittedName>
</protein>
<evidence type="ECO:0000313" key="2">
    <source>
        <dbReference type="EMBL" id="TWR25678.1"/>
    </source>
</evidence>
<dbReference type="CDD" id="cd03801">
    <property type="entry name" value="GT4_PimA-like"/>
    <property type="match status" value="1"/>
</dbReference>
<accession>A0A563U2W8</accession>
<dbReference type="Gene3D" id="3.40.50.2000">
    <property type="entry name" value="Glycogen Phosphorylase B"/>
    <property type="match status" value="2"/>
</dbReference>
<evidence type="ECO:0000313" key="3">
    <source>
        <dbReference type="Proteomes" id="UP000318010"/>
    </source>
</evidence>
<dbReference type="PANTHER" id="PTHR45947:SF3">
    <property type="entry name" value="SULFOQUINOVOSYL TRANSFERASE SQD2"/>
    <property type="match status" value="1"/>
</dbReference>
<dbReference type="SUPFAM" id="SSF53756">
    <property type="entry name" value="UDP-Glycosyltransferase/glycogen phosphorylase"/>
    <property type="match status" value="1"/>
</dbReference>
<gene>
    <name evidence="2" type="ORF">FPZ42_12350</name>
</gene>
<reference evidence="2 3" key="1">
    <citation type="submission" date="2019-07" db="EMBL/GenBank/DDBJ databases">
        <authorList>
            <person name="Kim J."/>
        </authorList>
    </citation>
    <scope>NUCLEOTIDE SEQUENCE [LARGE SCALE GENOMIC DNA]</scope>
    <source>
        <strain evidence="2 3">MJ1a</strain>
    </source>
</reference>
<evidence type="ECO:0000259" key="1">
    <source>
        <dbReference type="Pfam" id="PF00534"/>
    </source>
</evidence>
<dbReference type="AlphaFoldDB" id="A0A563U2W8"/>
<dbReference type="PANTHER" id="PTHR45947">
    <property type="entry name" value="SULFOQUINOVOSYL TRANSFERASE SQD2"/>
    <property type="match status" value="1"/>
</dbReference>
<dbReference type="Proteomes" id="UP000318010">
    <property type="component" value="Unassembled WGS sequence"/>
</dbReference>
<dbReference type="EMBL" id="VOEI01000004">
    <property type="protein sequence ID" value="TWR25678.1"/>
    <property type="molecule type" value="Genomic_DNA"/>
</dbReference>
<dbReference type="OrthoDB" id="9790710at2"/>
<sequence>MLEGYSYEFVTNTSKKPGSDHFNGIINPDLLTSVENFNPSALLIYGWSYHSHLKCLRHFKGKVPVIFRGDSTLLDKQGFLKSILRHVFLKWVYGHVDYALYNGTNNKAYFKKYGMKDKQLIFAPHAIDNERFAEQRSAEVEALRSGLNIQESDILLLFAGKLEPKKSPTLLLKAFSTLNNPKVHLLFVGDGELKETIVKDSSSMKNVHFIGFTNQADMPVIYQSCDLFCLPSQGPGETWGLAVNEAMACSKAILVSDKVGCAVDLVEPGYNGLLFKSGDINDLSEKLKNLTSSKHLLKTYGSNSSEHIQNWNFLEIAKAIETVCFAVGDNSPS</sequence>
<name>A0A563U2W8_9SPHI</name>
<feature type="domain" description="Glycosyl transferase family 1" evidence="1">
    <location>
        <begin position="141"/>
        <end position="304"/>
    </location>
</feature>
<keyword evidence="3" id="KW-1185">Reference proteome</keyword>